<evidence type="ECO:0000313" key="3">
    <source>
        <dbReference type="Proteomes" id="UP001054945"/>
    </source>
</evidence>
<protein>
    <submittedName>
        <fullName evidence="2">Uncharacterized protein</fullName>
    </submittedName>
</protein>
<name>A0AAV4UYM3_CAEEX</name>
<evidence type="ECO:0000313" key="2">
    <source>
        <dbReference type="EMBL" id="GIY62863.1"/>
    </source>
</evidence>
<dbReference type="EMBL" id="BPLR01013679">
    <property type="protein sequence ID" value="GIY62863.1"/>
    <property type="molecule type" value="Genomic_DNA"/>
</dbReference>
<dbReference type="AlphaFoldDB" id="A0AAV4UYM3"/>
<organism evidence="2 3">
    <name type="scientific">Caerostris extrusa</name>
    <name type="common">Bark spider</name>
    <name type="synonym">Caerostris bankana</name>
    <dbReference type="NCBI Taxonomy" id="172846"/>
    <lineage>
        <taxon>Eukaryota</taxon>
        <taxon>Metazoa</taxon>
        <taxon>Ecdysozoa</taxon>
        <taxon>Arthropoda</taxon>
        <taxon>Chelicerata</taxon>
        <taxon>Arachnida</taxon>
        <taxon>Araneae</taxon>
        <taxon>Araneomorphae</taxon>
        <taxon>Entelegynae</taxon>
        <taxon>Araneoidea</taxon>
        <taxon>Araneidae</taxon>
        <taxon>Caerostris</taxon>
    </lineage>
</organism>
<sequence length="117" mass="13203">MQHITPHASTNRRHPPVMPSSPPPLSISSAQLVLLIQMGSAASDFWSSKIPPPFRDPTPGPTWWFLIYHTDRPTLTPKKNSIKSILEISLPSLLKNFSKRGERRLSQVRIFSRLPSP</sequence>
<evidence type="ECO:0000256" key="1">
    <source>
        <dbReference type="SAM" id="MobiDB-lite"/>
    </source>
</evidence>
<keyword evidence="3" id="KW-1185">Reference proteome</keyword>
<comment type="caution">
    <text evidence="2">The sequence shown here is derived from an EMBL/GenBank/DDBJ whole genome shotgun (WGS) entry which is preliminary data.</text>
</comment>
<proteinExistence type="predicted"/>
<feature type="region of interest" description="Disordered" evidence="1">
    <location>
        <begin position="1"/>
        <end position="24"/>
    </location>
</feature>
<reference evidence="2 3" key="1">
    <citation type="submission" date="2021-06" db="EMBL/GenBank/DDBJ databases">
        <title>Caerostris extrusa draft genome.</title>
        <authorList>
            <person name="Kono N."/>
            <person name="Arakawa K."/>
        </authorList>
    </citation>
    <scope>NUCLEOTIDE SEQUENCE [LARGE SCALE GENOMIC DNA]</scope>
</reference>
<dbReference type="Proteomes" id="UP001054945">
    <property type="component" value="Unassembled WGS sequence"/>
</dbReference>
<gene>
    <name evidence="2" type="ORF">CEXT_336271</name>
</gene>
<accession>A0AAV4UYM3</accession>